<keyword evidence="3" id="KW-0808">Transferase</keyword>
<dbReference type="Pfam" id="PF13439">
    <property type="entry name" value="Glyco_transf_4"/>
    <property type="match status" value="1"/>
</dbReference>
<gene>
    <name evidence="3" type="ORF">E6K71_01685</name>
</gene>
<dbReference type="PANTHER" id="PTHR45947">
    <property type="entry name" value="SULFOQUINOVOSYL TRANSFERASE SQD2"/>
    <property type="match status" value="1"/>
</dbReference>
<evidence type="ECO:0000259" key="1">
    <source>
        <dbReference type="Pfam" id="PF00534"/>
    </source>
</evidence>
<comment type="caution">
    <text evidence="3">The sequence shown here is derived from an EMBL/GenBank/DDBJ whole genome shotgun (WGS) entry which is preliminary data.</text>
</comment>
<dbReference type="SUPFAM" id="SSF53756">
    <property type="entry name" value="UDP-Glycosyltransferase/glycogen phosphorylase"/>
    <property type="match status" value="1"/>
</dbReference>
<evidence type="ECO:0000313" key="4">
    <source>
        <dbReference type="Proteomes" id="UP000316292"/>
    </source>
</evidence>
<feature type="domain" description="Glycosyl transferase family 1" evidence="1">
    <location>
        <begin position="188"/>
        <end position="348"/>
    </location>
</feature>
<dbReference type="InterPro" id="IPR050194">
    <property type="entry name" value="Glycosyltransferase_grp1"/>
</dbReference>
<evidence type="ECO:0000259" key="2">
    <source>
        <dbReference type="Pfam" id="PF13439"/>
    </source>
</evidence>
<dbReference type="PANTHER" id="PTHR45947:SF3">
    <property type="entry name" value="SULFOQUINOVOSYL TRANSFERASE SQD2"/>
    <property type="match status" value="1"/>
</dbReference>
<feature type="domain" description="Glycosyltransferase subfamily 4-like N-terminal" evidence="2">
    <location>
        <begin position="15"/>
        <end position="170"/>
    </location>
</feature>
<organism evidence="3 4">
    <name type="scientific">Eiseniibacteriota bacterium</name>
    <dbReference type="NCBI Taxonomy" id="2212470"/>
    <lineage>
        <taxon>Bacteria</taxon>
        <taxon>Candidatus Eiseniibacteriota</taxon>
    </lineage>
</organism>
<dbReference type="EMBL" id="VBOR01000028">
    <property type="protein sequence ID" value="TMQ50783.1"/>
    <property type="molecule type" value="Genomic_DNA"/>
</dbReference>
<protein>
    <submittedName>
        <fullName evidence="3">Glycosyltransferase</fullName>
    </submittedName>
</protein>
<dbReference type="Proteomes" id="UP000316292">
    <property type="component" value="Unassembled WGS sequence"/>
</dbReference>
<dbReference type="AlphaFoldDB" id="A0A538SHE1"/>
<sequence length="386" mass="42752">MRVVHVYKDYEPPVFGGIEHTVRLLSEGIAARAGAEVTVVCSSSSPRTKVERVGAVRVVRAATFGRIARAPVSPTLSLWLRRLRPDILHFHHPNPTGELACLLARPRCPVVLTYHCDIVRQKRLLKLYRHPLRRFLHRADHILVTSPATLDNNPFLEPHRARCEVLPLGIRAADLEETERTREVAAALRREHPGPYLLFVGRLRPYKGIPVLIDAIARTPGTLVLVGRGESEEEIRRKVRREGLGERVVFTGDVPQSDLRGYYEAADLFVLPSLDRSEAFGLAMVEAMHTGLPVISTRVGTGTSHVNLDGITGLEVPPGDAGSLASAIRWMLEHPDAAKRMGEAARERSLRFTHAAMVDRTASLYQELLSRNGVPAHAGRATMATR</sequence>
<dbReference type="InterPro" id="IPR001296">
    <property type="entry name" value="Glyco_trans_1"/>
</dbReference>
<dbReference type="Gene3D" id="3.40.50.2000">
    <property type="entry name" value="Glycogen Phosphorylase B"/>
    <property type="match status" value="2"/>
</dbReference>
<reference evidence="3 4" key="1">
    <citation type="journal article" date="2019" name="Nat. Microbiol.">
        <title>Mediterranean grassland soil C-N compound turnover is dependent on rainfall and depth, and is mediated by genomically divergent microorganisms.</title>
        <authorList>
            <person name="Diamond S."/>
            <person name="Andeer P.F."/>
            <person name="Li Z."/>
            <person name="Crits-Christoph A."/>
            <person name="Burstein D."/>
            <person name="Anantharaman K."/>
            <person name="Lane K.R."/>
            <person name="Thomas B.C."/>
            <person name="Pan C."/>
            <person name="Northen T.R."/>
            <person name="Banfield J.F."/>
        </authorList>
    </citation>
    <scope>NUCLEOTIDE SEQUENCE [LARGE SCALE GENOMIC DNA]</scope>
    <source>
        <strain evidence="3">WS_1</strain>
    </source>
</reference>
<evidence type="ECO:0000313" key="3">
    <source>
        <dbReference type="EMBL" id="TMQ50783.1"/>
    </source>
</evidence>
<dbReference type="Pfam" id="PF00534">
    <property type="entry name" value="Glycos_transf_1"/>
    <property type="match status" value="1"/>
</dbReference>
<name>A0A538SHE1_UNCEI</name>
<accession>A0A538SHE1</accession>
<dbReference type="InterPro" id="IPR028098">
    <property type="entry name" value="Glyco_trans_4-like_N"/>
</dbReference>
<proteinExistence type="predicted"/>
<dbReference type="GO" id="GO:0016757">
    <property type="term" value="F:glycosyltransferase activity"/>
    <property type="evidence" value="ECO:0007669"/>
    <property type="project" value="InterPro"/>
</dbReference>